<dbReference type="Proteomes" id="UP000254737">
    <property type="component" value="Unassembled WGS sequence"/>
</dbReference>
<protein>
    <submittedName>
        <fullName evidence="1">Uncharacterized protein</fullName>
    </submittedName>
</protein>
<organism evidence="1 2">
    <name type="scientific">Empedobacter falsenii</name>
    <dbReference type="NCBI Taxonomy" id="343874"/>
    <lineage>
        <taxon>Bacteria</taxon>
        <taxon>Pseudomonadati</taxon>
        <taxon>Bacteroidota</taxon>
        <taxon>Flavobacteriia</taxon>
        <taxon>Flavobacteriales</taxon>
        <taxon>Weeksellaceae</taxon>
        <taxon>Empedobacter</taxon>
    </lineage>
</organism>
<dbReference type="EMBL" id="UFXS01000001">
    <property type="protein sequence ID" value="STD59063.1"/>
    <property type="molecule type" value="Genomic_DNA"/>
</dbReference>
<proteinExistence type="predicted"/>
<dbReference type="AlphaFoldDB" id="A0A376GJG2"/>
<evidence type="ECO:0000313" key="2">
    <source>
        <dbReference type="Proteomes" id="UP000254737"/>
    </source>
</evidence>
<reference evidence="1 2" key="1">
    <citation type="submission" date="2018-06" db="EMBL/GenBank/DDBJ databases">
        <authorList>
            <consortium name="Pathogen Informatics"/>
            <person name="Doyle S."/>
        </authorList>
    </citation>
    <scope>NUCLEOTIDE SEQUENCE [LARGE SCALE GENOMIC DNA]</scope>
    <source>
        <strain evidence="1 2">NCTC13456</strain>
    </source>
</reference>
<evidence type="ECO:0000313" key="1">
    <source>
        <dbReference type="EMBL" id="STD59063.1"/>
    </source>
</evidence>
<gene>
    <name evidence="1" type="ORF">NCTC13456_02693</name>
</gene>
<name>A0A376GJG2_9FLAO</name>
<accession>A0A376GJG2</accession>
<sequence length="41" mass="5011">MNIINLFIEKKHIPEFYKIDINPFTLNLFEVNLNIKDYLNK</sequence>